<dbReference type="SMART" id="SM00854">
    <property type="entry name" value="PGA_cap"/>
    <property type="match status" value="1"/>
</dbReference>
<name>A0A413BA41_BACSE</name>
<dbReference type="SUPFAM" id="SSF56300">
    <property type="entry name" value="Metallo-dependent phosphatases"/>
    <property type="match status" value="1"/>
</dbReference>
<proteinExistence type="inferred from homology"/>
<sequence length="366" mass="41906">MGQCICTYNSKTMKITLVGDIFPADEFLSVGFGIRSQFEATKGERWKDNIQGITQDSDIVIGNLESPLLEPSLAAGKPDFYGSPEFARFLRECGIGVLNVANNHILEHGKGGYERTLQILEESGIAVAGNDNRVLYIHRDNCLIGIAGFCNVDLDKFDNDGCFSVLDEVNAMAALNEMADRKADLKILTLHWGNEYIHRPSMMQRNMAYRLIDAGADIIVGHHSHVIQPYEKYKAGHIFYSLGNFCFDKPFQSRQFSKGMGVDLYFDTDSKEIEKIEIFGIKLSFRHLMHRMPADSFKPYFAGIQNKYERLKCDTTYDTGYSEELSKRRMIERILMKLSLIQTFFFVSFKEKRMLINNLINYYFKI</sequence>
<dbReference type="InterPro" id="IPR019079">
    <property type="entry name" value="Capsule_synth_CapA"/>
</dbReference>
<evidence type="ECO:0000313" key="4">
    <source>
        <dbReference type="EMBL" id="RHC30667.1"/>
    </source>
</evidence>
<dbReference type="CDD" id="cd07381">
    <property type="entry name" value="MPP_CapA"/>
    <property type="match status" value="1"/>
</dbReference>
<evidence type="ECO:0000259" key="2">
    <source>
        <dbReference type="SMART" id="SM00854"/>
    </source>
</evidence>
<dbReference type="PANTHER" id="PTHR33393:SF11">
    <property type="entry name" value="POLYGLUTAMINE SYNTHESIS ACCESSORY PROTEIN RV0574C-RELATED"/>
    <property type="match status" value="1"/>
</dbReference>
<evidence type="ECO:0000313" key="7">
    <source>
        <dbReference type="Proteomes" id="UP000285150"/>
    </source>
</evidence>
<dbReference type="InterPro" id="IPR029052">
    <property type="entry name" value="Metallo-depent_PP-like"/>
</dbReference>
<reference evidence="6 7" key="1">
    <citation type="submission" date="2018-08" db="EMBL/GenBank/DDBJ databases">
        <title>A genome reference for cultivated species of the human gut microbiota.</title>
        <authorList>
            <person name="Zou Y."/>
            <person name="Xue W."/>
            <person name="Luo G."/>
        </authorList>
    </citation>
    <scope>NUCLEOTIDE SEQUENCE [LARGE SCALE GENOMIC DNA]</scope>
    <source>
        <strain evidence="3 7">AF12-7</strain>
        <strain evidence="5 6">AM25-16</strain>
        <strain evidence="4 8">AM36-9BH</strain>
    </source>
</reference>
<dbReference type="AlphaFoldDB" id="A0A413BA41"/>
<evidence type="ECO:0000313" key="3">
    <source>
        <dbReference type="EMBL" id="RGW35603.1"/>
    </source>
</evidence>
<dbReference type="Proteomes" id="UP000285150">
    <property type="component" value="Unassembled WGS sequence"/>
</dbReference>
<evidence type="ECO:0000313" key="8">
    <source>
        <dbReference type="Proteomes" id="UP000285305"/>
    </source>
</evidence>
<organism evidence="3 7">
    <name type="scientific">Bacteroides stercoris</name>
    <dbReference type="NCBI Taxonomy" id="46506"/>
    <lineage>
        <taxon>Bacteria</taxon>
        <taxon>Pseudomonadati</taxon>
        <taxon>Bacteroidota</taxon>
        <taxon>Bacteroidia</taxon>
        <taxon>Bacteroidales</taxon>
        <taxon>Bacteroidaceae</taxon>
        <taxon>Bacteroides</taxon>
    </lineage>
</organism>
<comment type="caution">
    <text evidence="3">The sequence shown here is derived from an EMBL/GenBank/DDBJ whole genome shotgun (WGS) entry which is preliminary data.</text>
</comment>
<dbReference type="Proteomes" id="UP000283762">
    <property type="component" value="Unassembled WGS sequence"/>
</dbReference>
<gene>
    <name evidence="5" type="ORF">DW668_04065</name>
    <name evidence="4" type="ORF">DW853_06440</name>
    <name evidence="3" type="ORF">DWV77_03320</name>
</gene>
<dbReference type="Pfam" id="PF09587">
    <property type="entry name" value="PGA_cap"/>
    <property type="match status" value="1"/>
</dbReference>
<dbReference type="Gene3D" id="3.60.21.10">
    <property type="match status" value="1"/>
</dbReference>
<dbReference type="Proteomes" id="UP000285305">
    <property type="component" value="Unassembled WGS sequence"/>
</dbReference>
<evidence type="ECO:0000313" key="5">
    <source>
        <dbReference type="EMBL" id="RHF77294.1"/>
    </source>
</evidence>
<feature type="domain" description="Capsule synthesis protein CapA" evidence="2">
    <location>
        <begin position="14"/>
        <end position="249"/>
    </location>
</feature>
<protein>
    <submittedName>
        <fullName evidence="3">CapA family protein</fullName>
    </submittedName>
</protein>
<dbReference type="EMBL" id="QSAF01000003">
    <property type="protein sequence ID" value="RGW35603.1"/>
    <property type="molecule type" value="Genomic_DNA"/>
</dbReference>
<evidence type="ECO:0000313" key="6">
    <source>
        <dbReference type="Proteomes" id="UP000283762"/>
    </source>
</evidence>
<dbReference type="InterPro" id="IPR052169">
    <property type="entry name" value="CW_Biosynth-Accessory"/>
</dbReference>
<dbReference type="PANTHER" id="PTHR33393">
    <property type="entry name" value="POLYGLUTAMINE SYNTHESIS ACCESSORY PROTEIN RV0574C-RELATED"/>
    <property type="match status" value="1"/>
</dbReference>
<dbReference type="EMBL" id="QSHQ01000009">
    <property type="protein sequence ID" value="RHC30667.1"/>
    <property type="molecule type" value="Genomic_DNA"/>
</dbReference>
<evidence type="ECO:0000256" key="1">
    <source>
        <dbReference type="ARBA" id="ARBA00005662"/>
    </source>
</evidence>
<dbReference type="EMBL" id="QRHJ01000007">
    <property type="protein sequence ID" value="RHF77294.1"/>
    <property type="molecule type" value="Genomic_DNA"/>
</dbReference>
<comment type="similarity">
    <text evidence="1">Belongs to the CapA family.</text>
</comment>
<accession>A0A413BA41</accession>